<organism evidence="2 3">
    <name type="scientific">Rubroshorea leprosula</name>
    <dbReference type="NCBI Taxonomy" id="152421"/>
    <lineage>
        <taxon>Eukaryota</taxon>
        <taxon>Viridiplantae</taxon>
        <taxon>Streptophyta</taxon>
        <taxon>Embryophyta</taxon>
        <taxon>Tracheophyta</taxon>
        <taxon>Spermatophyta</taxon>
        <taxon>Magnoliopsida</taxon>
        <taxon>eudicotyledons</taxon>
        <taxon>Gunneridae</taxon>
        <taxon>Pentapetalae</taxon>
        <taxon>rosids</taxon>
        <taxon>malvids</taxon>
        <taxon>Malvales</taxon>
        <taxon>Dipterocarpaceae</taxon>
        <taxon>Rubroshorea</taxon>
    </lineage>
</organism>
<dbReference type="Gene3D" id="1.20.1280.50">
    <property type="match status" value="1"/>
</dbReference>
<protein>
    <recommendedName>
        <fullName evidence="1">F-box domain-containing protein</fullName>
    </recommendedName>
</protein>
<proteinExistence type="predicted"/>
<dbReference type="InterPro" id="IPR001810">
    <property type="entry name" value="F-box_dom"/>
</dbReference>
<evidence type="ECO:0000313" key="2">
    <source>
        <dbReference type="EMBL" id="GKV15035.1"/>
    </source>
</evidence>
<dbReference type="InterPro" id="IPR013187">
    <property type="entry name" value="F-box-assoc_dom_typ3"/>
</dbReference>
<dbReference type="PANTHER" id="PTHR31672">
    <property type="entry name" value="BNACNNG10540D PROTEIN"/>
    <property type="match status" value="1"/>
</dbReference>
<dbReference type="PROSITE" id="PS50181">
    <property type="entry name" value="FBOX"/>
    <property type="match status" value="1"/>
</dbReference>
<comment type="caution">
    <text evidence="2">The sequence shown here is derived from an EMBL/GenBank/DDBJ whole genome shotgun (WGS) entry which is preliminary data.</text>
</comment>
<dbReference type="InterPro" id="IPR050796">
    <property type="entry name" value="SCF_F-box_component"/>
</dbReference>
<feature type="domain" description="F-box" evidence="1">
    <location>
        <begin position="1"/>
        <end position="43"/>
    </location>
</feature>
<dbReference type="SUPFAM" id="SSF81383">
    <property type="entry name" value="F-box domain"/>
    <property type="match status" value="1"/>
</dbReference>
<reference evidence="2 3" key="1">
    <citation type="journal article" date="2021" name="Commun. Biol.">
        <title>The genome of Shorea leprosula (Dipterocarpaceae) highlights the ecological relevance of drought in aseasonal tropical rainforests.</title>
        <authorList>
            <person name="Ng K.K.S."/>
            <person name="Kobayashi M.J."/>
            <person name="Fawcett J.A."/>
            <person name="Hatakeyama M."/>
            <person name="Paape T."/>
            <person name="Ng C.H."/>
            <person name="Ang C.C."/>
            <person name="Tnah L.H."/>
            <person name="Lee C.T."/>
            <person name="Nishiyama T."/>
            <person name="Sese J."/>
            <person name="O'Brien M.J."/>
            <person name="Copetti D."/>
            <person name="Mohd Noor M.I."/>
            <person name="Ong R.C."/>
            <person name="Putra M."/>
            <person name="Sireger I.Z."/>
            <person name="Indrioko S."/>
            <person name="Kosugi Y."/>
            <person name="Izuno A."/>
            <person name="Isagi Y."/>
            <person name="Lee S.L."/>
            <person name="Shimizu K.K."/>
        </authorList>
    </citation>
    <scope>NUCLEOTIDE SEQUENCE [LARGE SCALE GENOMIC DNA]</scope>
    <source>
        <strain evidence="2">214</strain>
    </source>
</reference>
<keyword evidence="3" id="KW-1185">Reference proteome</keyword>
<sequence length="376" mass="42263">MSTLLLDLIVDILSRLPVKDLLRFRCVSKTFRSLIDSSDFVKLHLNRSVTSHINQTLILSKHDLRVADLASLNSFSGLEHPLMGDDLNILGSCNGLLCISNILDDMAIWNLSMKKYIMLPSLSLGSYDLYVFGFGYDSVNDDYKVVRITQSGGKEGKPLESEVKVLSMGRKGWRRIEDIPYVLPCPGANGVFASGSLHWVVSYKDEPSDENVIVALDVGLEEYREVPQPEYTDNKKFRLDVGVLGGCLCLMANYLSHVDLWVMREYGVKESWSKLLSLACDDVVGSLRSMKPLAYSRSGDQVLLEQDNTNLVWYDLKMKKAKNVSASGMPYFYKSEICLQSLVSADVKKINDARRQQKGEDKKKDDFLSVGFKLVL</sequence>
<dbReference type="Pfam" id="PF00646">
    <property type="entry name" value="F-box"/>
    <property type="match status" value="1"/>
</dbReference>
<dbReference type="Pfam" id="PF08268">
    <property type="entry name" value="FBA_3"/>
    <property type="match status" value="1"/>
</dbReference>
<dbReference type="EMBL" id="BPVZ01000042">
    <property type="protein sequence ID" value="GKV15035.1"/>
    <property type="molecule type" value="Genomic_DNA"/>
</dbReference>
<dbReference type="NCBIfam" id="TIGR01640">
    <property type="entry name" value="F_box_assoc_1"/>
    <property type="match status" value="1"/>
</dbReference>
<dbReference type="SMART" id="SM00256">
    <property type="entry name" value="FBOX"/>
    <property type="match status" value="1"/>
</dbReference>
<dbReference type="Proteomes" id="UP001054252">
    <property type="component" value="Unassembled WGS sequence"/>
</dbReference>
<name>A0AAV5JSE6_9ROSI</name>
<gene>
    <name evidence="2" type="ORF">SLEP1_g25836</name>
</gene>
<evidence type="ECO:0000259" key="1">
    <source>
        <dbReference type="PROSITE" id="PS50181"/>
    </source>
</evidence>
<dbReference type="InterPro" id="IPR036047">
    <property type="entry name" value="F-box-like_dom_sf"/>
</dbReference>
<evidence type="ECO:0000313" key="3">
    <source>
        <dbReference type="Proteomes" id="UP001054252"/>
    </source>
</evidence>
<accession>A0AAV5JSE6</accession>
<dbReference type="AlphaFoldDB" id="A0AAV5JSE6"/>
<dbReference type="InterPro" id="IPR017451">
    <property type="entry name" value="F-box-assoc_interact_dom"/>
</dbReference>
<dbReference type="PANTHER" id="PTHR31672:SF13">
    <property type="entry name" value="F-BOX PROTEIN CPR30-LIKE"/>
    <property type="match status" value="1"/>
</dbReference>